<organism evidence="3 4">
    <name type="scientific">Levilactobacillus tujiorum</name>
    <dbReference type="NCBI Taxonomy" id="2912243"/>
    <lineage>
        <taxon>Bacteria</taxon>
        <taxon>Bacillati</taxon>
        <taxon>Bacillota</taxon>
        <taxon>Bacilli</taxon>
        <taxon>Lactobacillales</taxon>
        <taxon>Lactobacillaceae</taxon>
        <taxon>Levilactobacillus</taxon>
    </lineage>
</organism>
<evidence type="ECO:0000259" key="2">
    <source>
        <dbReference type="Pfam" id="PF13731"/>
    </source>
</evidence>
<dbReference type="Pfam" id="PF18483">
    <property type="entry name" value="Lectin_L-type_dom"/>
    <property type="match status" value="1"/>
</dbReference>
<evidence type="ECO:0000313" key="4">
    <source>
        <dbReference type="Proteomes" id="UP000707477"/>
    </source>
</evidence>
<dbReference type="EMBL" id="JAAVSD010000020">
    <property type="protein sequence ID" value="NLR30109.1"/>
    <property type="molecule type" value="Genomic_DNA"/>
</dbReference>
<evidence type="ECO:0000256" key="1">
    <source>
        <dbReference type="SAM" id="MobiDB-lite"/>
    </source>
</evidence>
<dbReference type="Pfam" id="PF13731">
    <property type="entry name" value="WxL"/>
    <property type="match status" value="1"/>
</dbReference>
<accession>A0ABX1L760</accession>
<evidence type="ECO:0000313" key="3">
    <source>
        <dbReference type="EMBL" id="NLR30109.1"/>
    </source>
</evidence>
<feature type="domain" description="WxL" evidence="2">
    <location>
        <begin position="585"/>
        <end position="719"/>
    </location>
</feature>
<protein>
    <recommendedName>
        <fullName evidence="2">WxL domain-containing protein</fullName>
    </recommendedName>
</protein>
<gene>
    <name evidence="3" type="ORF">HEQ44_07915</name>
</gene>
<comment type="caution">
    <text evidence="3">The sequence shown here is derived from an EMBL/GenBank/DDBJ whole genome shotgun (WGS) entry which is preliminary data.</text>
</comment>
<dbReference type="InterPro" id="IPR013320">
    <property type="entry name" value="ConA-like_dom_sf"/>
</dbReference>
<feature type="region of interest" description="Disordered" evidence="1">
    <location>
        <begin position="292"/>
        <end position="312"/>
    </location>
</feature>
<dbReference type="SUPFAM" id="SSF49899">
    <property type="entry name" value="Concanavalin A-like lectins/glucanases"/>
    <property type="match status" value="1"/>
</dbReference>
<feature type="compositionally biased region" description="Polar residues" evidence="1">
    <location>
        <begin position="299"/>
        <end position="312"/>
    </location>
</feature>
<sequence>MKLKTSLLGILVAIGTLFMGTGLIGHADAASDAANAKIDADNLASAQQSMPQGLPLSDYFTIGNFSGVNSAKVQDSTNPNTLGTQAVQLTNGTNQKGSIWAKDAMAFDLSKNEKASMWMYFGDKGDKAGDGMAFVLQNDERGTKAIAVDKNGNPASGETMGVWGYPDDYTSEIGGSSKTASQAIQNSWALEFDTFVNKQDPNEFYDQASDFDLGLSNPHIMADFPANKETYGRKTASVWVNNGVQYYYATTMQHLDNAISGSDSSFLSNGAWHHLSLNWDATTSTMTYTFDDKDPATGAPQTGKTQSQKISASDLGNKTTALWGFTGSTGQNSEDNLVAFEQIPGLVDSSATGTVNDLTQNKVIASGGSVNTNDRLRLDYKLNYNSGSAPWTNIRAHVKVPTGVTPTKGTITYSDGTSSTFDVSGMTNQTIDAKLAQSLTISKPVATVSIYATASSTATTVPSSEGNFYGSNAIASASLNGFTVNKLKTSLLLSTSNQILSADQNEDVEVSGLTSLITTSLFPDKNVVLHPTLNGQDLDTVNDNGGSFTYTVAASDLKPGGNTLTMYATNKYGDVSNDITFQITVGTLDFGKVSAESTFKPTALIGTTQDVLPADDWQIDINDTRSAGHQWTLQASTTPFTTEDGQKLDGQLQYRTDNGDETLSADAINVVTHSTTGDGSTVDVANGWNANSGLHLQVNGGAVEGTYSGKVTWTLNNAPQ</sequence>
<proteinExistence type="predicted"/>
<dbReference type="Gene3D" id="2.60.120.200">
    <property type="match status" value="1"/>
</dbReference>
<name>A0ABX1L760_9LACO</name>
<dbReference type="Proteomes" id="UP000707477">
    <property type="component" value="Unassembled WGS sequence"/>
</dbReference>
<keyword evidence="4" id="KW-1185">Reference proteome</keyword>
<reference evidence="3 4" key="1">
    <citation type="submission" date="2020-03" db="EMBL/GenBank/DDBJ databases">
        <authorList>
            <person name="Zhang Z."/>
            <person name="Guo Z."/>
            <person name="Hou Q."/>
            <person name="Shen X."/>
        </authorList>
    </citation>
    <scope>NUCLEOTIDE SEQUENCE [LARGE SCALE GENOMIC DNA]</scope>
    <source>
        <strain evidence="3 4">HBUAS51329</strain>
    </source>
</reference>
<dbReference type="RefSeq" id="WP_168850334.1">
    <property type="nucleotide sequence ID" value="NZ_JAAVSD010000020.1"/>
</dbReference>
<dbReference type="InterPro" id="IPR027994">
    <property type="entry name" value="WxL_dom"/>
</dbReference>